<feature type="region of interest" description="Disordered" evidence="1">
    <location>
        <begin position="107"/>
        <end position="129"/>
    </location>
</feature>
<dbReference type="AlphaFoldDB" id="A0A1U7CRV1"/>
<evidence type="ECO:0000313" key="4">
    <source>
        <dbReference type="Proteomes" id="UP000186309"/>
    </source>
</evidence>
<keyword evidence="2" id="KW-0472">Membrane</keyword>
<dbReference type="RefSeq" id="WP_076347116.1">
    <property type="nucleotide sequence ID" value="NZ_CP019082.1"/>
</dbReference>
<organism evidence="3 4">
    <name type="scientific">Paludisphaera borealis</name>
    <dbReference type="NCBI Taxonomy" id="1387353"/>
    <lineage>
        <taxon>Bacteria</taxon>
        <taxon>Pseudomonadati</taxon>
        <taxon>Planctomycetota</taxon>
        <taxon>Planctomycetia</taxon>
        <taxon>Isosphaerales</taxon>
        <taxon>Isosphaeraceae</taxon>
        <taxon>Paludisphaera</taxon>
    </lineage>
</organism>
<dbReference type="KEGG" id="pbor:BSF38_03141"/>
<keyword evidence="2" id="KW-0812">Transmembrane</keyword>
<evidence type="ECO:0000256" key="1">
    <source>
        <dbReference type="SAM" id="MobiDB-lite"/>
    </source>
</evidence>
<keyword evidence="4" id="KW-1185">Reference proteome</keyword>
<evidence type="ECO:0000313" key="3">
    <source>
        <dbReference type="EMBL" id="APW61619.1"/>
    </source>
</evidence>
<accession>A0A1U7CRV1</accession>
<dbReference type="STRING" id="1387353.BSF38_03141"/>
<keyword evidence="2" id="KW-1133">Transmembrane helix</keyword>
<name>A0A1U7CRV1_9BACT</name>
<proteinExistence type="predicted"/>
<protein>
    <submittedName>
        <fullName evidence="3">Uncharacterized protein</fullName>
    </submittedName>
</protein>
<gene>
    <name evidence="3" type="ORF">BSF38_03141</name>
</gene>
<feature type="transmembrane region" description="Helical" evidence="2">
    <location>
        <begin position="35"/>
        <end position="56"/>
    </location>
</feature>
<dbReference type="EMBL" id="CP019082">
    <property type="protein sequence ID" value="APW61619.1"/>
    <property type="molecule type" value="Genomic_DNA"/>
</dbReference>
<reference evidence="4" key="1">
    <citation type="submission" date="2016-12" db="EMBL/GenBank/DDBJ databases">
        <title>Comparative genomics of four Isosphaeraceae planctomycetes: a common pool of plasmids and glycoside hydrolase genes.</title>
        <authorList>
            <person name="Ivanova A."/>
        </authorList>
    </citation>
    <scope>NUCLEOTIDE SEQUENCE [LARGE SCALE GENOMIC DNA]</scope>
    <source>
        <strain evidence="4">PX4</strain>
    </source>
</reference>
<evidence type="ECO:0000256" key="2">
    <source>
        <dbReference type="SAM" id="Phobius"/>
    </source>
</evidence>
<feature type="compositionally biased region" description="Basic and acidic residues" evidence="1">
    <location>
        <begin position="107"/>
        <end position="122"/>
    </location>
</feature>
<dbReference type="Proteomes" id="UP000186309">
    <property type="component" value="Chromosome"/>
</dbReference>
<sequence>MSEPINHGIVERLERLEAANGILQQECRRWRRGSLAAAAAVVILGITGAGVAARIAPMLEANEFVLRDKDGKARAALAIRDKDGSPGLAFLDHKGQVRLSFDLGSRDVEGSDDAKAKDRPPLRETPGVNIYDEDGGLRAALTIRPDGTPGLGLFDKDGQPRLSLDLCTDGSAGLNLYGEAAALRAALAVRPDGSPGLGLFNKQGQVVQSIDLAPDDRSAVH</sequence>
<dbReference type="OrthoDB" id="280009at2"/>